<dbReference type="PANTHER" id="PTHR34406:SF1">
    <property type="entry name" value="PROTEIN YCEI"/>
    <property type="match status" value="1"/>
</dbReference>
<dbReference type="Gene3D" id="2.60.40.10">
    <property type="entry name" value="Immunoglobulins"/>
    <property type="match status" value="1"/>
</dbReference>
<dbReference type="InterPro" id="IPR013042">
    <property type="entry name" value="DUF1592"/>
</dbReference>
<evidence type="ECO:0000256" key="1">
    <source>
        <dbReference type="ARBA" id="ARBA00022617"/>
    </source>
</evidence>
<dbReference type="InterPro" id="IPR001919">
    <property type="entry name" value="CBD2"/>
</dbReference>
<dbReference type="InterPro" id="IPR013036">
    <property type="entry name" value="DUF1587"/>
</dbReference>
<reference evidence="7" key="2">
    <citation type="journal article" date="2010" name="Appl. Environ. Microbiol.">
        <title>Diversity of glycosyl hydrolases from cellulose-depleting communities enriched from casts of two earthworm species.</title>
        <authorList>
            <person name="Beloqui A."/>
            <person name="Nechitaylo T.Y."/>
            <person name="Lopez-Cortes N."/>
            <person name="Ghazi A."/>
            <person name="Guazzaroni M.E."/>
            <person name="Polaina J."/>
            <person name="Strittmatter A.W."/>
            <person name="Reva O."/>
            <person name="Waliczek A."/>
            <person name="Yakimov M.M."/>
            <person name="Golyshina O.V."/>
            <person name="Ferrer M."/>
            <person name="Golyshin P.N."/>
        </authorList>
    </citation>
    <scope>NUCLEOTIDE SEQUENCE</scope>
</reference>
<dbReference type="Gene3D" id="2.40.128.110">
    <property type="entry name" value="Lipid/polyisoprenoid-binding, YceI-like"/>
    <property type="match status" value="1"/>
</dbReference>
<dbReference type="Pfam" id="PF07627">
    <property type="entry name" value="PSCyt3"/>
    <property type="match status" value="1"/>
</dbReference>
<dbReference type="GO" id="GO:0030247">
    <property type="term" value="F:polysaccharide binding"/>
    <property type="evidence" value="ECO:0007669"/>
    <property type="project" value="InterPro"/>
</dbReference>
<dbReference type="GO" id="GO:0009055">
    <property type="term" value="F:electron transfer activity"/>
    <property type="evidence" value="ECO:0007669"/>
    <property type="project" value="InterPro"/>
</dbReference>
<dbReference type="Pfam" id="PF07631">
    <property type="entry name" value="PSD4"/>
    <property type="match status" value="1"/>
</dbReference>
<evidence type="ECO:0000256" key="2">
    <source>
        <dbReference type="ARBA" id="ARBA00022723"/>
    </source>
</evidence>
<feature type="region of interest" description="Disordered" evidence="4">
    <location>
        <begin position="559"/>
        <end position="591"/>
    </location>
</feature>
<organism evidence="7">
    <name type="scientific">uncultured organism</name>
    <dbReference type="NCBI Taxonomy" id="155900"/>
    <lineage>
        <taxon>unclassified sequences</taxon>
        <taxon>environmental samples</taxon>
    </lineage>
</organism>
<dbReference type="GO" id="GO:0004553">
    <property type="term" value="F:hydrolase activity, hydrolyzing O-glycosyl compounds"/>
    <property type="evidence" value="ECO:0007669"/>
    <property type="project" value="InterPro"/>
</dbReference>
<evidence type="ECO:0000259" key="6">
    <source>
        <dbReference type="PROSITE" id="PS51173"/>
    </source>
</evidence>
<dbReference type="PROSITE" id="PS51007">
    <property type="entry name" value="CYTC"/>
    <property type="match status" value="2"/>
</dbReference>
<dbReference type="SMART" id="SM00637">
    <property type="entry name" value="CBD_II"/>
    <property type="match status" value="1"/>
</dbReference>
<dbReference type="CAZy" id="CBM2">
    <property type="family name" value="Carbohydrate-Binding Module Family 2"/>
</dbReference>
<dbReference type="Pfam" id="PF04264">
    <property type="entry name" value="YceI"/>
    <property type="match status" value="1"/>
</dbReference>
<feature type="domain" description="Cytochrome c" evidence="5">
    <location>
        <begin position="589"/>
        <end position="695"/>
    </location>
</feature>
<protein>
    <submittedName>
        <fullName evidence="7">Cbp2D carbohydrate binding protein</fullName>
    </submittedName>
</protein>
<name>D8VN79_9ZZZZ</name>
<dbReference type="InterPro" id="IPR009056">
    <property type="entry name" value="Cyt_c-like_dom"/>
</dbReference>
<feature type="domain" description="CBM2" evidence="6">
    <location>
        <begin position="19"/>
        <end position="127"/>
    </location>
</feature>
<dbReference type="Pfam" id="PF07637">
    <property type="entry name" value="PSD5"/>
    <property type="match status" value="1"/>
</dbReference>
<dbReference type="Gene3D" id="2.60.40.290">
    <property type="match status" value="1"/>
</dbReference>
<feature type="region of interest" description="Disordered" evidence="4">
    <location>
        <begin position="129"/>
        <end position="162"/>
    </location>
</feature>
<feature type="compositionally biased region" description="Low complexity" evidence="4">
    <location>
        <begin position="559"/>
        <end position="588"/>
    </location>
</feature>
<dbReference type="GO" id="GO:0020037">
    <property type="term" value="F:heme binding"/>
    <property type="evidence" value="ECO:0007669"/>
    <property type="project" value="InterPro"/>
</dbReference>
<dbReference type="SMART" id="SM00867">
    <property type="entry name" value="YceI"/>
    <property type="match status" value="1"/>
</dbReference>
<dbReference type="GO" id="GO:0005975">
    <property type="term" value="P:carbohydrate metabolic process"/>
    <property type="evidence" value="ECO:0007669"/>
    <property type="project" value="InterPro"/>
</dbReference>
<dbReference type="SUPFAM" id="SSF101874">
    <property type="entry name" value="YceI-like"/>
    <property type="match status" value="1"/>
</dbReference>
<dbReference type="InterPro" id="IPR013783">
    <property type="entry name" value="Ig-like_fold"/>
</dbReference>
<keyword evidence="2" id="KW-0479">Metal-binding</keyword>
<accession>D8VN79</accession>
<evidence type="ECO:0000259" key="5">
    <source>
        <dbReference type="PROSITE" id="PS51007"/>
    </source>
</evidence>
<keyword evidence="3" id="KW-0408">Iron</keyword>
<evidence type="ECO:0000256" key="4">
    <source>
        <dbReference type="SAM" id="MobiDB-lite"/>
    </source>
</evidence>
<dbReference type="SUPFAM" id="SSF49384">
    <property type="entry name" value="Carbohydrate-binding domain"/>
    <property type="match status" value="1"/>
</dbReference>
<dbReference type="EMBL" id="GQ996414">
    <property type="protein sequence ID" value="ACY24864.1"/>
    <property type="molecule type" value="Genomic_DNA"/>
</dbReference>
<dbReference type="Pfam" id="PF07626">
    <property type="entry name" value="PSD3"/>
    <property type="match status" value="1"/>
</dbReference>
<reference evidence="7" key="1">
    <citation type="submission" date="2009-09" db="EMBL/GenBank/DDBJ databases">
        <authorList>
            <person name="Beloqi A."/>
            <person name="Nechitaylo T.Y."/>
            <person name="Lopez-Cortes N."/>
            <person name="Vietes M."/>
            <person name="Polaina J."/>
            <person name="Strittmatter A."/>
            <person name="Reva O."/>
            <person name="Waliczek A."/>
            <person name="Golyshina O.V."/>
            <person name="Ferrer M."/>
            <person name="Golyshin P.N."/>
        </authorList>
    </citation>
    <scope>NUCLEOTIDE SEQUENCE</scope>
</reference>
<dbReference type="Pfam" id="PF00553">
    <property type="entry name" value="CBM_2"/>
    <property type="match status" value="1"/>
</dbReference>
<proteinExistence type="predicted"/>
<dbReference type="GO" id="GO:0046872">
    <property type="term" value="F:metal ion binding"/>
    <property type="evidence" value="ECO:0007669"/>
    <property type="project" value="UniProtKB-KW"/>
</dbReference>
<dbReference type="InterPro" id="IPR012291">
    <property type="entry name" value="CBM2_carb-bd_dom_sf"/>
</dbReference>
<dbReference type="InterPro" id="IPR013043">
    <property type="entry name" value="DUF1595"/>
</dbReference>
<evidence type="ECO:0000256" key="3">
    <source>
        <dbReference type="ARBA" id="ARBA00023004"/>
    </source>
</evidence>
<dbReference type="InterPro" id="IPR036909">
    <property type="entry name" value="Cyt_c-like_dom_sf"/>
</dbReference>
<sequence length="1165" mass="124043">MKKLLKLSMLSLGLIASGSTFAQGACSVNYTTTNAWGNGGQQDLVITNTSAAKTNWQLCWTFNGNEVINNLWNGSYTTNGKNVCVKNASYNGNLPANGTAAFGFTHTNAPGAKPTSFTLNGVACGGNASSASSTPSSIPTTSSSRSSSSTPTTSSSRSSSSLPMDSARWLLNNTKSVLNFVSVKNTDVAETFTFGQLQGTVSSSGQATMTIPLASILTGVDIRNTRMQSMLFESNYLPNLHFTTQLDLVAIDAMAAGSTSTLSLTGSLILHGVIKPLTFEALVIKHANNSVSFSPRKPIVINSTDFDLNAGIELLRMTAGATTIGEKVPVYFKMFLTKDNPTNLPAINLATVPNTPLNLVGNVSQGSGDATLNWADTSSNETGFLVRRKGLDGRWTTKANLGANFSTYVDNLINTGGSFTYKIISYAGSIPSLPSNEVILGLNGIDPSSSSASSRSAVSSSVMSSSSSISYIGDATRGKTDWENADIGCKFCHAVNPDGTAGASVSKIDPRNLRYTTVSGLAKYIEDNMPKGNPTACVGQCAADTAAYFLSLTPITVSSSMSSNSRISSSSSSLSSSTSSKSSGSSSSTPALNGAQLYVDKGCAGCHGARGDNAMRPIVLDRWTRLTLISKIDATMPLGNPTACVGDCATAIADFILSWKPIVSCNADEDVLPRRLRLLTNREYANTINDLLNISTGATIAASFEPDTEVKGFDNNAEASKINNGRMDAYWNAAKQVAETVSMTNLMTCSAGTARDQCANTFVPAFGKKAFRRPLVAAEQTSYSNLFRLGSSNEAGARLVIQSMLSSPNFLYRAEIGSVVSGASNLTPYETANLLSYTFTGSMPDATLFTEADNNRLTTPAQLRTQAERLLATTKAASQFSHFGLQWLHVDDVANLQRDKTLYPQFTQAIGTAMKTELETFLNELFLKPGYKMADVFNPGFTFVNGTLASYYGMSGVSGTNFQKVTTNSQRGGVLAMGAVTTTLATVTGSHPIHRGLLVRRNLLCQDFAPPPPNVGEVEPLNPNKPTRERFAAHTNNPNCQSCHQYIDDIGFGFENYDAVGRFRTTEGNNIAINASGTISGLAVMTESDSYSFTDLRGLSTVLATAGTESTSKCLTKQYHRFTTGVSEPNECAVRSSYSRWQNKSTDLRDMMLETVTSPTFLTRK</sequence>
<dbReference type="PANTHER" id="PTHR34406">
    <property type="entry name" value="PROTEIN YCEI"/>
    <property type="match status" value="1"/>
</dbReference>
<evidence type="ECO:0000313" key="7">
    <source>
        <dbReference type="EMBL" id="ACY24864.1"/>
    </source>
</evidence>
<dbReference type="InterPro" id="IPR013039">
    <property type="entry name" value="DUF1588"/>
</dbReference>
<dbReference type="SUPFAM" id="SSF46626">
    <property type="entry name" value="Cytochrome c"/>
    <property type="match status" value="1"/>
</dbReference>
<dbReference type="AlphaFoldDB" id="D8VN79"/>
<dbReference type="InterPro" id="IPR007372">
    <property type="entry name" value="Lipid/polyisoprenoid-bd_YceI"/>
</dbReference>
<feature type="compositionally biased region" description="Low complexity" evidence="4">
    <location>
        <begin position="129"/>
        <end position="161"/>
    </location>
</feature>
<dbReference type="PROSITE" id="PS51173">
    <property type="entry name" value="CBM2"/>
    <property type="match status" value="1"/>
</dbReference>
<feature type="domain" description="Cytochrome c" evidence="5">
    <location>
        <begin position="473"/>
        <end position="553"/>
    </location>
</feature>
<dbReference type="InterPro" id="IPR036761">
    <property type="entry name" value="TTHA0802/YceI-like_sf"/>
</dbReference>
<dbReference type="InterPro" id="IPR008965">
    <property type="entry name" value="CBM2/CBM3_carb-bd_dom_sf"/>
</dbReference>
<keyword evidence="1" id="KW-0349">Heme</keyword>